<accession>A0A923E523</accession>
<dbReference type="RefSeq" id="WP_035148692.1">
    <property type="nucleotide sequence ID" value="NZ_JAAZWO010000002.1"/>
</dbReference>
<name>A0A923E523_CLOTT</name>
<protein>
    <submittedName>
        <fullName evidence="1">Uncharacterized protein</fullName>
    </submittedName>
</protein>
<sequence length="251" mass="30259">MFKKNSVIEIDNKYVYLNNIHKNTKKDLERKIIGNINFTKSLEISLEKRKVHLILDGKKIFVKLITIPKVRKSYIDKIVRKEVEYYFKEIDNLIYSYRINKEEKELIEILVFCLNWREIDILKNIKCKDNIIKGVWLIQFCILEYFKKSFTDERFILTFIYNDNLYFIACNNDNLISNNIINDFNEDNFFSNLKEFIKECNEEINEGEFKVIYFVNFKNKKILETCSSTYNCKDLGTLSRDDIVKKFITMR</sequence>
<comment type="caution">
    <text evidence="1">The sequence shown here is derived from an EMBL/GenBank/DDBJ whole genome shotgun (WGS) entry which is preliminary data.</text>
</comment>
<dbReference type="Proteomes" id="UP000563151">
    <property type="component" value="Unassembled WGS sequence"/>
</dbReference>
<organism evidence="1 2">
    <name type="scientific">Clostridium tetanomorphum</name>
    <dbReference type="NCBI Taxonomy" id="1553"/>
    <lineage>
        <taxon>Bacteria</taxon>
        <taxon>Bacillati</taxon>
        <taxon>Bacillota</taxon>
        <taxon>Clostridia</taxon>
        <taxon>Eubacteriales</taxon>
        <taxon>Clostridiaceae</taxon>
        <taxon>Clostridium</taxon>
    </lineage>
</organism>
<dbReference type="AlphaFoldDB" id="A0A923E523"/>
<gene>
    <name evidence="1" type="ORF">HGG79_02180</name>
</gene>
<evidence type="ECO:0000313" key="2">
    <source>
        <dbReference type="Proteomes" id="UP000563151"/>
    </source>
</evidence>
<proteinExistence type="predicted"/>
<dbReference type="EMBL" id="JAAZWO010000002">
    <property type="protein sequence ID" value="MBC2396587.1"/>
    <property type="molecule type" value="Genomic_DNA"/>
</dbReference>
<reference evidence="1 2" key="1">
    <citation type="submission" date="2020-04" db="EMBL/GenBank/DDBJ databases">
        <title>Genomic insights into acetone-butanol-ethanol (ABE) fermentation by sequencing solventogenic clostridia strains.</title>
        <authorList>
            <person name="Brown S."/>
        </authorList>
    </citation>
    <scope>NUCLEOTIDE SEQUENCE [LARGE SCALE GENOMIC DNA]</scope>
    <source>
        <strain evidence="1 2">DJ011</strain>
    </source>
</reference>
<keyword evidence="2" id="KW-1185">Reference proteome</keyword>
<evidence type="ECO:0000313" key="1">
    <source>
        <dbReference type="EMBL" id="MBC2396587.1"/>
    </source>
</evidence>